<keyword evidence="2" id="KW-1133">Transmembrane helix</keyword>
<dbReference type="InterPro" id="IPR048346">
    <property type="entry name" value="Sarcoglycan_N"/>
</dbReference>
<dbReference type="AlphaFoldDB" id="A0A4Y7MNQ4"/>
<feature type="region of interest" description="Disordered" evidence="1">
    <location>
        <begin position="464"/>
        <end position="521"/>
    </location>
</feature>
<accession>A0A4Y7MNQ4</accession>
<evidence type="ECO:0000259" key="3">
    <source>
        <dbReference type="Pfam" id="PF05510"/>
    </source>
</evidence>
<reference evidence="5" key="1">
    <citation type="submission" date="2018-08" db="EMBL/GenBank/DDBJ databases">
        <authorList>
            <person name="Cornetti L."/>
        </authorList>
    </citation>
    <scope>NUCLEOTIDE SEQUENCE</scope>
    <source>
        <strain evidence="5">MN-DM1-1</strain>
    </source>
</reference>
<feature type="transmembrane region" description="Helical" evidence="2">
    <location>
        <begin position="369"/>
        <end position="392"/>
    </location>
</feature>
<protein>
    <submittedName>
        <fullName evidence="5">EOG090X04W0</fullName>
    </submittedName>
</protein>
<evidence type="ECO:0000313" key="5">
    <source>
        <dbReference type="EMBL" id="SVE81893.1"/>
    </source>
</evidence>
<dbReference type="InterPro" id="IPR015919">
    <property type="entry name" value="Cadherin-like_sf"/>
</dbReference>
<evidence type="ECO:0000259" key="4">
    <source>
        <dbReference type="Pfam" id="PF20989"/>
    </source>
</evidence>
<dbReference type="GO" id="GO:0005509">
    <property type="term" value="F:calcium ion binding"/>
    <property type="evidence" value="ECO:0007669"/>
    <property type="project" value="InterPro"/>
</dbReference>
<dbReference type="Pfam" id="PF20989">
    <property type="entry name" value="Sarcoglycan_2_C"/>
    <property type="match status" value="1"/>
</dbReference>
<keyword evidence="2" id="KW-0472">Membrane</keyword>
<dbReference type="EMBL" id="LR012274">
    <property type="protein sequence ID" value="SVE81893.1"/>
    <property type="molecule type" value="mRNA"/>
</dbReference>
<name>A0A4Y7MNQ4_9CRUS</name>
<dbReference type="PANTHER" id="PTHR10132:SF14">
    <property type="entry name" value="SARCOGLYCAN ALPHA, ISOFORM C"/>
    <property type="match status" value="1"/>
</dbReference>
<dbReference type="SUPFAM" id="SSF49313">
    <property type="entry name" value="Cadherin-like"/>
    <property type="match status" value="1"/>
</dbReference>
<gene>
    <name evidence="5" type="primary">EOG090X04W0</name>
</gene>
<feature type="compositionally biased region" description="Polar residues" evidence="1">
    <location>
        <begin position="423"/>
        <end position="432"/>
    </location>
</feature>
<organism evidence="5">
    <name type="scientific">Daphnia magna</name>
    <dbReference type="NCBI Taxonomy" id="35525"/>
    <lineage>
        <taxon>Eukaryota</taxon>
        <taxon>Metazoa</taxon>
        <taxon>Ecdysozoa</taxon>
        <taxon>Arthropoda</taxon>
        <taxon>Crustacea</taxon>
        <taxon>Branchiopoda</taxon>
        <taxon>Diplostraca</taxon>
        <taxon>Cladocera</taxon>
        <taxon>Anomopoda</taxon>
        <taxon>Daphniidae</taxon>
        <taxon>Daphnia</taxon>
    </lineage>
</organism>
<dbReference type="InterPro" id="IPR008908">
    <property type="entry name" value="Sarcoglycan_alpha/epsilon"/>
</dbReference>
<dbReference type="InterPro" id="IPR048347">
    <property type="entry name" value="Sarcoglycan_C"/>
</dbReference>
<proteinExistence type="evidence at transcript level"/>
<feature type="compositionally biased region" description="Low complexity" evidence="1">
    <location>
        <begin position="466"/>
        <end position="476"/>
    </location>
</feature>
<feature type="domain" description="Sarcoglycan alpha/epsilon N-terminal" evidence="3">
    <location>
        <begin position="89"/>
        <end position="177"/>
    </location>
</feature>
<evidence type="ECO:0000256" key="1">
    <source>
        <dbReference type="SAM" id="MobiDB-lite"/>
    </source>
</evidence>
<dbReference type="GO" id="GO:0016012">
    <property type="term" value="C:sarcoglycan complex"/>
    <property type="evidence" value="ECO:0007669"/>
    <property type="project" value="InterPro"/>
</dbReference>
<dbReference type="OrthoDB" id="10019906at2759"/>
<evidence type="ECO:0000256" key="2">
    <source>
        <dbReference type="SAM" id="Phobius"/>
    </source>
</evidence>
<keyword evidence="2" id="KW-0812">Transmembrane</keyword>
<dbReference type="PANTHER" id="PTHR10132">
    <property type="entry name" value="ALPHA-/EPSILON-SARCOGLYCAN FAMILY MEMBER"/>
    <property type="match status" value="1"/>
</dbReference>
<dbReference type="Pfam" id="PF05510">
    <property type="entry name" value="Sarcoglycan_2"/>
    <property type="match status" value="1"/>
</dbReference>
<feature type="compositionally biased region" description="Polar residues" evidence="1">
    <location>
        <begin position="477"/>
        <end position="486"/>
    </location>
</feature>
<feature type="region of interest" description="Disordered" evidence="1">
    <location>
        <begin position="423"/>
        <end position="443"/>
    </location>
</feature>
<feature type="domain" description="Sarcoglycan alpha/epsilon second" evidence="4">
    <location>
        <begin position="187"/>
        <end position="310"/>
    </location>
</feature>
<feature type="compositionally biased region" description="Polar residues" evidence="1">
    <location>
        <begin position="493"/>
        <end position="503"/>
    </location>
</feature>
<sequence>MQPRLQSIDRRKNIIDRVEIDFYDENRGVRLGSTSKCLALVYVRIVLPGNSRPPFKFLDNLYSKMHMHTAVSANFFFMCLVKYSIAQYQVQTNELFVLQLSPALFNFTDSYSSEEYIYRAALHNLPDLPKWINLAFNPNLKLGFLYGTPINDLSLVKLDLIASNILTFETSSKEVTIDIFPKEEPATRKIKLKIHNLNLEDLMDDQKQMKLLDIFRKILWQNSSLDLHFIELYSALAAGGRRPARPQDGEGVIITLGSNAEFSETLRELEREVSPLWPLRQCPRDFKKTSAERYFRSKGFLVDWCSFKLVPQNTTLLTISSAASPTFESKTERIILKSSQTLTEVVGADIWSAPAKWEIPIRSYAEDGVVAVFIPLVVLLLLAAVLTAILGVHPEGAETEEGQLYEAVFEELPFLKAKQETGTLKPQVSNEVSSRRTLESATPSLGRVKRNPLYDSLMGESGTRGSSPFLMSSGSSALPTPVSTLSRPAFPTPRSTLGQSERASTLGRPEPPPYNCGTINK</sequence>